<protein>
    <submittedName>
        <fullName evidence="1">Uncharacterized protein</fullName>
    </submittedName>
</protein>
<dbReference type="EMBL" id="CM010634">
    <property type="protein sequence ID" value="RID56063.1"/>
    <property type="molecule type" value="Genomic_DNA"/>
</dbReference>
<gene>
    <name evidence="1" type="ORF">BRARA_G03288</name>
</gene>
<evidence type="ECO:0000313" key="1">
    <source>
        <dbReference type="EMBL" id="RID56063.1"/>
    </source>
</evidence>
<proteinExistence type="predicted"/>
<accession>A0A397Z168</accession>
<evidence type="ECO:0000313" key="2">
    <source>
        <dbReference type="Proteomes" id="UP000264353"/>
    </source>
</evidence>
<dbReference type="PANTHER" id="PTHR35109">
    <property type="entry name" value="GLUTAMATE RACEMASE"/>
    <property type="match status" value="1"/>
</dbReference>
<dbReference type="Proteomes" id="UP000264353">
    <property type="component" value="Chromosome A7"/>
</dbReference>
<name>A0A397Z168_BRACM</name>
<reference evidence="1 2" key="1">
    <citation type="submission" date="2018-06" db="EMBL/GenBank/DDBJ databases">
        <title>WGS assembly of Brassica rapa FPsc.</title>
        <authorList>
            <person name="Bowman J."/>
            <person name="Kohchi T."/>
            <person name="Yamato K."/>
            <person name="Jenkins J."/>
            <person name="Shu S."/>
            <person name="Ishizaki K."/>
            <person name="Yamaoka S."/>
            <person name="Nishihama R."/>
            <person name="Nakamura Y."/>
            <person name="Berger F."/>
            <person name="Adam C."/>
            <person name="Aki S."/>
            <person name="Althoff F."/>
            <person name="Araki T."/>
            <person name="Arteaga-Vazquez M."/>
            <person name="Balasubrmanian S."/>
            <person name="Bauer D."/>
            <person name="Boehm C."/>
            <person name="Briginshaw L."/>
            <person name="Caballero-Perez J."/>
            <person name="Catarino B."/>
            <person name="Chen F."/>
            <person name="Chiyoda S."/>
            <person name="Chovatia M."/>
            <person name="Davies K."/>
            <person name="Delmans M."/>
            <person name="Demura T."/>
            <person name="Dierschke T."/>
            <person name="Dolan L."/>
            <person name="Dorantes-Acosta A."/>
            <person name="Eklund D."/>
            <person name="Florent S."/>
            <person name="Flores-Sandoval E."/>
            <person name="Fujiyama A."/>
            <person name="Fukuzawa H."/>
            <person name="Galik B."/>
            <person name="Grimanelli D."/>
            <person name="Grimwood J."/>
            <person name="Grossniklaus U."/>
            <person name="Hamada T."/>
            <person name="Haseloff J."/>
            <person name="Hetherington A."/>
            <person name="Higo A."/>
            <person name="Hirakawa Y."/>
            <person name="Hundley H."/>
            <person name="Ikeda Y."/>
            <person name="Inoue K."/>
            <person name="Inoue S."/>
            <person name="Ishida S."/>
            <person name="Jia Q."/>
            <person name="Kakita M."/>
            <person name="Kanazawa T."/>
            <person name="Kawai Y."/>
            <person name="Kawashima T."/>
            <person name="Kennedy M."/>
            <person name="Kinose K."/>
            <person name="Kinoshita T."/>
            <person name="Kohara Y."/>
            <person name="Koide E."/>
            <person name="Komatsu K."/>
            <person name="Kopischke S."/>
            <person name="Kubo M."/>
            <person name="Kyozuka J."/>
            <person name="Lagercrantz U."/>
            <person name="Lin S."/>
            <person name="Lindquist E."/>
            <person name="Lipzen A."/>
            <person name="Lu C."/>
            <person name="Luna E."/>
            <person name="Martienssen R."/>
            <person name="Minamino N."/>
            <person name="Mizutani M."/>
            <person name="Mizutani M."/>
            <person name="Mochizuki N."/>
            <person name="Monte I."/>
            <person name="Mosher R."/>
            <person name="Nagasaki H."/>
            <person name="Nakagami H."/>
            <person name="Naramoto S."/>
            <person name="Nishitani K."/>
            <person name="Ohtani M."/>
            <person name="Okamoto T."/>
            <person name="Okumura M."/>
            <person name="Phillips J."/>
            <person name="Pollak B."/>
            <person name="Reinders A."/>
            <person name="Roevekamp M."/>
            <person name="Sano R."/>
            <person name="Sawa S."/>
            <person name="Schmid M."/>
            <person name="Shirakawa M."/>
            <person name="Solano R."/>
            <person name="Spunde A."/>
            <person name="Suetsugu N."/>
            <person name="Sugano S."/>
            <person name="Sugiyama A."/>
            <person name="Sun R."/>
            <person name="Suzuki Y."/>
            <person name="Takenaka M."/>
            <person name="Takezawa D."/>
            <person name="Tomogane H."/>
            <person name="Tsuzuki M."/>
            <person name="Ueda T."/>
            <person name="Umeda M."/>
            <person name="Ward J."/>
            <person name="Watanabe Y."/>
            <person name="Yazaki K."/>
            <person name="Yokoyama R."/>
            <person name="Yoshitake Y."/>
            <person name="Yotsui I."/>
            <person name="Zachgo S."/>
            <person name="Schmutz J."/>
        </authorList>
    </citation>
    <scope>NUCLEOTIDE SEQUENCE [LARGE SCALE GENOMIC DNA]</scope>
    <source>
        <strain evidence="2">cv. B-3</strain>
    </source>
</reference>
<dbReference type="PANTHER" id="PTHR35109:SF4">
    <property type="entry name" value="(RAPE) HYPOTHETICAL PROTEIN"/>
    <property type="match status" value="1"/>
</dbReference>
<organism evidence="1 2">
    <name type="scientific">Brassica campestris</name>
    <name type="common">Field mustard</name>
    <dbReference type="NCBI Taxonomy" id="3711"/>
    <lineage>
        <taxon>Eukaryota</taxon>
        <taxon>Viridiplantae</taxon>
        <taxon>Streptophyta</taxon>
        <taxon>Embryophyta</taxon>
        <taxon>Tracheophyta</taxon>
        <taxon>Spermatophyta</taxon>
        <taxon>Magnoliopsida</taxon>
        <taxon>eudicotyledons</taxon>
        <taxon>Gunneridae</taxon>
        <taxon>Pentapetalae</taxon>
        <taxon>rosids</taxon>
        <taxon>malvids</taxon>
        <taxon>Brassicales</taxon>
        <taxon>Brassicaceae</taxon>
        <taxon>Brassiceae</taxon>
        <taxon>Brassica</taxon>
    </lineage>
</organism>
<sequence>MQLSQHTQYIVYLQVYTITVNHIIVREIIEIDMATTTFSSRGVQTMNTMFVKPMLRKSIHKKSASHDIVRETVKTDGAGCAGEEMKTTRGFSVAGDTSSSESSWVPHEATGIYYPKGQEKVMQDVPPPPAGSNADELVNWFS</sequence>
<dbReference type="AlphaFoldDB" id="A0A397Z168"/>